<dbReference type="AlphaFoldDB" id="A0A8X6GL90"/>
<gene>
    <name evidence="1" type="ORF">TNCT_136401</name>
</gene>
<evidence type="ECO:0000313" key="2">
    <source>
        <dbReference type="Proteomes" id="UP000887116"/>
    </source>
</evidence>
<sequence length="84" mass="9698">MKRRNFPFGKEFCTRKLPPQKSWLLNSLQFGCCTGNRRRNTAVGRAKDLFRILSGLSFQNRSAVPLTWRHRSRDSDGSHIAFDG</sequence>
<proteinExistence type="predicted"/>
<comment type="caution">
    <text evidence="1">The sequence shown here is derived from an EMBL/GenBank/DDBJ whole genome shotgun (WGS) entry which is preliminary data.</text>
</comment>
<protein>
    <submittedName>
        <fullName evidence="1">Uncharacterized protein</fullName>
    </submittedName>
</protein>
<name>A0A8X6GL90_TRICU</name>
<keyword evidence="2" id="KW-1185">Reference proteome</keyword>
<reference evidence="1" key="1">
    <citation type="submission" date="2020-07" db="EMBL/GenBank/DDBJ databases">
        <title>Multicomponent nature underlies the extraordinary mechanical properties of spider dragline silk.</title>
        <authorList>
            <person name="Kono N."/>
            <person name="Nakamura H."/>
            <person name="Mori M."/>
            <person name="Yoshida Y."/>
            <person name="Ohtoshi R."/>
            <person name="Malay A.D."/>
            <person name="Moran D.A.P."/>
            <person name="Tomita M."/>
            <person name="Numata K."/>
            <person name="Arakawa K."/>
        </authorList>
    </citation>
    <scope>NUCLEOTIDE SEQUENCE</scope>
</reference>
<organism evidence="1 2">
    <name type="scientific">Trichonephila clavata</name>
    <name type="common">Joro spider</name>
    <name type="synonym">Nephila clavata</name>
    <dbReference type="NCBI Taxonomy" id="2740835"/>
    <lineage>
        <taxon>Eukaryota</taxon>
        <taxon>Metazoa</taxon>
        <taxon>Ecdysozoa</taxon>
        <taxon>Arthropoda</taxon>
        <taxon>Chelicerata</taxon>
        <taxon>Arachnida</taxon>
        <taxon>Araneae</taxon>
        <taxon>Araneomorphae</taxon>
        <taxon>Entelegynae</taxon>
        <taxon>Araneoidea</taxon>
        <taxon>Nephilidae</taxon>
        <taxon>Trichonephila</taxon>
    </lineage>
</organism>
<dbReference type="Proteomes" id="UP000887116">
    <property type="component" value="Unassembled WGS sequence"/>
</dbReference>
<dbReference type="OrthoDB" id="10531001at2759"/>
<dbReference type="EMBL" id="BMAO01035857">
    <property type="protein sequence ID" value="GFR06448.1"/>
    <property type="molecule type" value="Genomic_DNA"/>
</dbReference>
<evidence type="ECO:0000313" key="1">
    <source>
        <dbReference type="EMBL" id="GFR06448.1"/>
    </source>
</evidence>
<accession>A0A8X6GL90</accession>